<reference evidence="3" key="1">
    <citation type="journal article" date="2020" name="New Phytol.">
        <title>Comparative genomics reveals dynamic genome evolution in host specialist ectomycorrhizal fungi.</title>
        <authorList>
            <person name="Lofgren L.A."/>
            <person name="Nguyen N.H."/>
            <person name="Vilgalys R."/>
            <person name="Ruytinx J."/>
            <person name="Liao H.L."/>
            <person name="Branco S."/>
            <person name="Kuo A."/>
            <person name="LaButti K."/>
            <person name="Lipzen A."/>
            <person name="Andreopoulos W."/>
            <person name="Pangilinan J."/>
            <person name="Riley R."/>
            <person name="Hundley H."/>
            <person name="Na H."/>
            <person name="Barry K."/>
            <person name="Grigoriev I.V."/>
            <person name="Stajich J.E."/>
            <person name="Kennedy P.G."/>
        </authorList>
    </citation>
    <scope>NUCLEOTIDE SEQUENCE</scope>
    <source>
        <strain evidence="3">FC203</strain>
    </source>
</reference>
<dbReference type="Gene3D" id="2.130.10.10">
    <property type="entry name" value="YVTN repeat-like/Quinoprotein amine dehydrogenase"/>
    <property type="match status" value="1"/>
</dbReference>
<dbReference type="PROSITE" id="PS50082">
    <property type="entry name" value="WD_REPEATS_2"/>
    <property type="match status" value="1"/>
</dbReference>
<keyword evidence="1" id="KW-0853">WD repeat</keyword>
<evidence type="ECO:0000256" key="2">
    <source>
        <dbReference type="SAM" id="MobiDB-lite"/>
    </source>
</evidence>
<dbReference type="PANTHER" id="PTHR19879:SF1">
    <property type="entry name" value="CANNONBALL-RELATED"/>
    <property type="match status" value="1"/>
</dbReference>
<accession>A0AAD4EM93</accession>
<dbReference type="PROSITE" id="PS50294">
    <property type="entry name" value="WD_REPEATS_REGION"/>
    <property type="match status" value="1"/>
</dbReference>
<dbReference type="GO" id="GO:0016251">
    <property type="term" value="F:RNA polymerase II general transcription initiation factor activity"/>
    <property type="evidence" value="ECO:0007669"/>
    <property type="project" value="TreeGrafter"/>
</dbReference>
<keyword evidence="4" id="KW-1185">Reference proteome</keyword>
<organism evidence="3 4">
    <name type="scientific">Suillus fuscotomentosus</name>
    <dbReference type="NCBI Taxonomy" id="1912939"/>
    <lineage>
        <taxon>Eukaryota</taxon>
        <taxon>Fungi</taxon>
        <taxon>Dikarya</taxon>
        <taxon>Basidiomycota</taxon>
        <taxon>Agaricomycotina</taxon>
        <taxon>Agaricomycetes</taxon>
        <taxon>Agaricomycetidae</taxon>
        <taxon>Boletales</taxon>
        <taxon>Suillineae</taxon>
        <taxon>Suillaceae</taxon>
        <taxon>Suillus</taxon>
    </lineage>
</organism>
<name>A0AAD4EM93_9AGAM</name>
<dbReference type="AlphaFoldDB" id="A0AAD4EM93"/>
<dbReference type="InterPro" id="IPR001680">
    <property type="entry name" value="WD40_rpt"/>
</dbReference>
<dbReference type="GO" id="GO:0005669">
    <property type="term" value="C:transcription factor TFIID complex"/>
    <property type="evidence" value="ECO:0007669"/>
    <property type="project" value="TreeGrafter"/>
</dbReference>
<dbReference type="PANTHER" id="PTHR19879">
    <property type="entry name" value="TRANSCRIPTION INITIATION FACTOR TFIID"/>
    <property type="match status" value="1"/>
</dbReference>
<dbReference type="EMBL" id="JABBWK010000001">
    <property type="protein sequence ID" value="KAG1908705.1"/>
    <property type="molecule type" value="Genomic_DNA"/>
</dbReference>
<dbReference type="SUPFAM" id="SSF50978">
    <property type="entry name" value="WD40 repeat-like"/>
    <property type="match status" value="1"/>
</dbReference>
<evidence type="ECO:0000313" key="3">
    <source>
        <dbReference type="EMBL" id="KAG1908705.1"/>
    </source>
</evidence>
<feature type="region of interest" description="Disordered" evidence="2">
    <location>
        <begin position="74"/>
        <end position="95"/>
    </location>
</feature>
<dbReference type="SMART" id="SM00320">
    <property type="entry name" value="WD40"/>
    <property type="match status" value="1"/>
</dbReference>
<feature type="repeat" description="WD" evidence="1">
    <location>
        <begin position="184"/>
        <end position="215"/>
    </location>
</feature>
<dbReference type="RefSeq" id="XP_041234280.1">
    <property type="nucleotide sequence ID" value="XM_041371059.1"/>
</dbReference>
<proteinExistence type="predicted"/>
<evidence type="ECO:0000313" key="4">
    <source>
        <dbReference type="Proteomes" id="UP001195769"/>
    </source>
</evidence>
<evidence type="ECO:0008006" key="5">
    <source>
        <dbReference type="Google" id="ProtNLM"/>
    </source>
</evidence>
<dbReference type="GO" id="GO:0006367">
    <property type="term" value="P:transcription initiation at RNA polymerase II promoter"/>
    <property type="evidence" value="ECO:0007669"/>
    <property type="project" value="TreeGrafter"/>
</dbReference>
<feature type="compositionally biased region" description="Polar residues" evidence="2">
    <location>
        <begin position="74"/>
        <end position="88"/>
    </location>
</feature>
<gene>
    <name evidence="3" type="ORF">F5891DRAFT_24571</name>
</gene>
<protein>
    <recommendedName>
        <fullName evidence="5">WD40 repeat-like protein</fullName>
    </recommendedName>
</protein>
<dbReference type="InterPro" id="IPR036322">
    <property type="entry name" value="WD40_repeat_dom_sf"/>
</dbReference>
<feature type="compositionally biased region" description="Basic and acidic residues" evidence="2">
    <location>
        <begin position="32"/>
        <end position="44"/>
    </location>
</feature>
<evidence type="ECO:0000256" key="1">
    <source>
        <dbReference type="PROSITE-ProRule" id="PRU00221"/>
    </source>
</evidence>
<sequence length="265" mass="28879">MWADQISASEDPKAPVGYDVDDDAPVVDVPESETRSTAVEEHAAVDSPQVVPASLQAKPSAQISFPISEDLPQTFPTTVSMSDSPSTHSHPERSAIPAHVHANVTFDAKATTPPRASSPEPKRALSTHNIQRLARKISLSGKAPKLPGVLRRWELSRRSWMFQWRRLHWLRMWDLRTGALLKMMAGHKSEVCALAVSRDGQLIASGDEKGEVIAWHGATGVFITQAIKAKSGIISLDFSESSASISVKYMQQAVRLVAVGAEHVH</sequence>
<dbReference type="GeneID" id="64665357"/>
<dbReference type="Proteomes" id="UP001195769">
    <property type="component" value="Unassembled WGS sequence"/>
</dbReference>
<comment type="caution">
    <text evidence="3">The sequence shown here is derived from an EMBL/GenBank/DDBJ whole genome shotgun (WGS) entry which is preliminary data.</text>
</comment>
<feature type="region of interest" description="Disordered" evidence="2">
    <location>
        <begin position="1"/>
        <end position="55"/>
    </location>
</feature>
<dbReference type="InterPro" id="IPR015943">
    <property type="entry name" value="WD40/YVTN_repeat-like_dom_sf"/>
</dbReference>